<comment type="similarity">
    <text evidence="1">Belongs to the type III secretion exporter family.</text>
</comment>
<dbReference type="SUPFAM" id="SSF160544">
    <property type="entry name" value="EscU C-terminal domain-like"/>
    <property type="match status" value="1"/>
</dbReference>
<dbReference type="PANTHER" id="PTHR30531:SF12">
    <property type="entry name" value="FLAGELLAR BIOSYNTHETIC PROTEIN FLHB"/>
    <property type="match status" value="1"/>
</dbReference>
<feature type="compositionally biased region" description="Polar residues" evidence="5">
    <location>
        <begin position="1"/>
        <end position="11"/>
    </location>
</feature>
<keyword evidence="6" id="KW-1133">Transmembrane helix</keyword>
<dbReference type="PANTHER" id="PTHR30531">
    <property type="entry name" value="FLAGELLAR BIOSYNTHETIC PROTEIN FLHB"/>
    <property type="match status" value="1"/>
</dbReference>
<reference evidence="7 8" key="1">
    <citation type="submission" date="2015-09" db="EMBL/GenBank/DDBJ databases">
        <title>Genome announcement of multiple Pseudomonas syringae strains.</title>
        <authorList>
            <person name="Thakur S."/>
            <person name="Wang P.W."/>
            <person name="Gong Y."/>
            <person name="Weir B.S."/>
            <person name="Guttman D.S."/>
        </authorList>
    </citation>
    <scope>NUCLEOTIDE SEQUENCE [LARGE SCALE GENOMIC DNA]</scope>
    <source>
        <strain evidence="7 8">ICMP4455</strain>
    </source>
</reference>
<keyword evidence="6" id="KW-0812">Transmembrane</keyword>
<dbReference type="AlphaFoldDB" id="A0A0P9PY54"/>
<organism evidence="7 8">
    <name type="scientific">Pseudomonas amygdali pv. eriobotryae</name>
    <dbReference type="NCBI Taxonomy" id="129137"/>
    <lineage>
        <taxon>Bacteria</taxon>
        <taxon>Pseudomonadati</taxon>
        <taxon>Pseudomonadota</taxon>
        <taxon>Gammaproteobacteria</taxon>
        <taxon>Pseudomonadales</taxon>
        <taxon>Pseudomonadaceae</taxon>
        <taxon>Pseudomonas</taxon>
        <taxon>Pseudomonas amygdali</taxon>
    </lineage>
</organism>
<dbReference type="InterPro" id="IPR029025">
    <property type="entry name" value="T3SS_substrate_exporter_C"/>
</dbReference>
<dbReference type="GO" id="GO:0005886">
    <property type="term" value="C:plasma membrane"/>
    <property type="evidence" value="ECO:0007669"/>
    <property type="project" value="TreeGrafter"/>
</dbReference>
<evidence type="ECO:0000313" key="8">
    <source>
        <dbReference type="Proteomes" id="UP000050490"/>
    </source>
</evidence>
<feature type="compositionally biased region" description="Basic and acidic residues" evidence="5">
    <location>
        <begin position="22"/>
        <end position="34"/>
    </location>
</feature>
<feature type="region of interest" description="Disordered" evidence="5">
    <location>
        <begin position="1"/>
        <end position="38"/>
    </location>
</feature>
<protein>
    <recommendedName>
        <fullName evidence="2">Flagellar biosynthetic protein FlhB</fullName>
    </recommendedName>
</protein>
<dbReference type="PATRIC" id="fig|129137.4.peg.4499"/>
<evidence type="ECO:0000313" key="7">
    <source>
        <dbReference type="EMBL" id="KPX25728.1"/>
    </source>
</evidence>
<feature type="transmembrane region" description="Helical" evidence="6">
    <location>
        <begin position="208"/>
        <end position="226"/>
    </location>
</feature>
<name>A0A0P9PY54_PSEA0</name>
<evidence type="ECO:0000256" key="4">
    <source>
        <dbReference type="ARBA" id="ARBA00025078"/>
    </source>
</evidence>
<dbReference type="EMBL" id="LJQI01000287">
    <property type="protein sequence ID" value="KPX25728.1"/>
    <property type="molecule type" value="Genomic_DNA"/>
</dbReference>
<keyword evidence="3" id="KW-0813">Transport</keyword>
<dbReference type="InterPro" id="IPR006135">
    <property type="entry name" value="T3SS_substrate_exporter"/>
</dbReference>
<evidence type="ECO:0000256" key="6">
    <source>
        <dbReference type="SAM" id="Phobius"/>
    </source>
</evidence>
<evidence type="ECO:0000256" key="5">
    <source>
        <dbReference type="SAM" id="MobiDB-lite"/>
    </source>
</evidence>
<evidence type="ECO:0000256" key="1">
    <source>
        <dbReference type="ARBA" id="ARBA00010690"/>
    </source>
</evidence>
<feature type="transmembrane region" description="Helical" evidence="6">
    <location>
        <begin position="49"/>
        <end position="66"/>
    </location>
</feature>
<comment type="function">
    <text evidence="4">Required for formation of the rod structure in the basal body of the flagellar apparatus. Together with FliI and FliH, may constitute the export apparatus of flagellin.</text>
</comment>
<evidence type="ECO:0000256" key="3">
    <source>
        <dbReference type="ARBA" id="ARBA00023225"/>
    </source>
</evidence>
<feature type="transmembrane region" description="Helical" evidence="6">
    <location>
        <begin position="158"/>
        <end position="178"/>
    </location>
</feature>
<dbReference type="Pfam" id="PF01312">
    <property type="entry name" value="Bac_export_2"/>
    <property type="match status" value="1"/>
</dbReference>
<dbReference type="GO" id="GO:0009306">
    <property type="term" value="P:protein secretion"/>
    <property type="evidence" value="ECO:0007669"/>
    <property type="project" value="InterPro"/>
</dbReference>
<accession>A0A0P9PY54</accession>
<comment type="caution">
    <text evidence="7">The sequence shown here is derived from an EMBL/GenBank/DDBJ whole genome shotgun (WGS) entry which is preliminary data.</text>
</comment>
<dbReference type="PRINTS" id="PR00950">
    <property type="entry name" value="TYPE3IMSPROT"/>
</dbReference>
<proteinExistence type="inferred from homology"/>
<dbReference type="Gene3D" id="3.40.1690.10">
    <property type="entry name" value="secretion proteins EscU"/>
    <property type="match status" value="1"/>
</dbReference>
<gene>
    <name evidence="7" type="ORF">ALO70_05336</name>
</gene>
<sequence length="365" mass="40066">MSRNGRGSENAGQRGPGMSESSEEKSQPASDKKLRDARKKGQVAKSQDLVSGMVILLCTLCISVLLPKARAQVEALIDLTALIYIEPFAEVWPRLLDHAEQIVIGITVPVVAVTVSAVILTNIVTMRGVVFSIEPIQPDIKRINPTEGFKRIFAMRNLIEFLKGLVKVVLLALAFYVVGRQALQALMESSRCGEGCIESTFYLVLKPLVFTVLAAFLLVGAVDVLMQRWLFGREMKMSHSEQKRERKDIDGDPMIKRERQRQRREMQALATKLGLGRASLMIGDSGGWVVGVRYVRGETPVPIVVCRASSQDSSTLLAEALSLGIARWPDASLAEMIARRSVAGDPVPENTFQAVADALVAQRLI</sequence>
<keyword evidence="3" id="KW-0653">Protein transport</keyword>
<dbReference type="Proteomes" id="UP000050490">
    <property type="component" value="Unassembled WGS sequence"/>
</dbReference>
<keyword evidence="3" id="KW-1006">Bacterial flagellum protein export</keyword>
<keyword evidence="6" id="KW-0472">Membrane</keyword>
<evidence type="ECO:0000256" key="2">
    <source>
        <dbReference type="ARBA" id="ARBA00021622"/>
    </source>
</evidence>
<feature type="transmembrane region" description="Helical" evidence="6">
    <location>
        <begin position="102"/>
        <end position="124"/>
    </location>
</feature>